<reference evidence="1 2" key="1">
    <citation type="journal article" date="2018" name="Science">
        <title>The opium poppy genome and morphinan production.</title>
        <authorList>
            <person name="Guo L."/>
            <person name="Winzer T."/>
            <person name="Yang X."/>
            <person name="Li Y."/>
            <person name="Ning Z."/>
            <person name="He Z."/>
            <person name="Teodor R."/>
            <person name="Lu Y."/>
            <person name="Bowser T.A."/>
            <person name="Graham I.A."/>
            <person name="Ye K."/>
        </authorList>
    </citation>
    <scope>NUCLEOTIDE SEQUENCE [LARGE SCALE GENOMIC DNA]</scope>
    <source>
        <strain evidence="2">cv. HN1</strain>
        <tissue evidence="1">Leaves</tissue>
    </source>
</reference>
<accession>A0A4Y7K8N4</accession>
<dbReference type="Gramene" id="RZC69693">
    <property type="protein sequence ID" value="RZC69693"/>
    <property type="gene ID" value="C5167_034308"/>
</dbReference>
<dbReference type="Proteomes" id="UP000316621">
    <property type="component" value="Chromosome 7"/>
</dbReference>
<dbReference type="EMBL" id="CM010721">
    <property type="protein sequence ID" value="RZC69693.1"/>
    <property type="molecule type" value="Genomic_DNA"/>
</dbReference>
<name>A0A4Y7K8N4_PAPSO</name>
<evidence type="ECO:0000313" key="2">
    <source>
        <dbReference type="Proteomes" id="UP000316621"/>
    </source>
</evidence>
<dbReference type="AlphaFoldDB" id="A0A4Y7K8N4"/>
<gene>
    <name evidence="1" type="ORF">C5167_034308</name>
</gene>
<proteinExistence type="predicted"/>
<organism evidence="1 2">
    <name type="scientific">Papaver somniferum</name>
    <name type="common">Opium poppy</name>
    <dbReference type="NCBI Taxonomy" id="3469"/>
    <lineage>
        <taxon>Eukaryota</taxon>
        <taxon>Viridiplantae</taxon>
        <taxon>Streptophyta</taxon>
        <taxon>Embryophyta</taxon>
        <taxon>Tracheophyta</taxon>
        <taxon>Spermatophyta</taxon>
        <taxon>Magnoliopsida</taxon>
        <taxon>Ranunculales</taxon>
        <taxon>Papaveraceae</taxon>
        <taxon>Papaveroideae</taxon>
        <taxon>Papaver</taxon>
    </lineage>
</organism>
<keyword evidence="2" id="KW-1185">Reference proteome</keyword>
<evidence type="ECO:0000313" key="1">
    <source>
        <dbReference type="EMBL" id="RZC69693.1"/>
    </source>
</evidence>
<protein>
    <submittedName>
        <fullName evidence="1">Uncharacterized protein</fullName>
    </submittedName>
</protein>
<sequence>MKRGNRKKCSQRHLWLEMKILSPFQLERQKGTGGVRYCSPVMLFWSSLQRLLWLSHALESKIMPAGDDQHFAITGFYFNGNRDLSASPLASLREKAIKMMGLVHRVSPAKICTFQNLGDSNMAMNGIVVEASIIIPFPIKVDLQWEEQRKGMKKGNYPHVSPVSCLARSGGLQ</sequence>